<keyword evidence="1" id="KW-0732">Signal</keyword>
<dbReference type="RefSeq" id="WP_187075345.1">
    <property type="nucleotide sequence ID" value="NZ_JACORT010000002.1"/>
</dbReference>
<name>A0A923MPM0_9BURK</name>
<dbReference type="Proteomes" id="UP000608513">
    <property type="component" value="Unassembled WGS sequence"/>
</dbReference>
<organism evidence="2 3">
    <name type="scientific">Ramlibacter cellulosilyticus</name>
    <dbReference type="NCBI Taxonomy" id="2764187"/>
    <lineage>
        <taxon>Bacteria</taxon>
        <taxon>Pseudomonadati</taxon>
        <taxon>Pseudomonadota</taxon>
        <taxon>Betaproteobacteria</taxon>
        <taxon>Burkholderiales</taxon>
        <taxon>Comamonadaceae</taxon>
        <taxon>Ramlibacter</taxon>
    </lineage>
</organism>
<protein>
    <submittedName>
        <fullName evidence="2">Uncharacterized protein</fullName>
    </submittedName>
</protein>
<accession>A0A923MPM0</accession>
<feature type="signal peptide" evidence="1">
    <location>
        <begin position="1"/>
        <end position="22"/>
    </location>
</feature>
<evidence type="ECO:0000313" key="2">
    <source>
        <dbReference type="EMBL" id="MBC5782586.1"/>
    </source>
</evidence>
<evidence type="ECO:0000256" key="1">
    <source>
        <dbReference type="SAM" id="SignalP"/>
    </source>
</evidence>
<dbReference type="EMBL" id="JACORT010000002">
    <property type="protein sequence ID" value="MBC5782586.1"/>
    <property type="molecule type" value="Genomic_DNA"/>
</dbReference>
<evidence type="ECO:0000313" key="3">
    <source>
        <dbReference type="Proteomes" id="UP000608513"/>
    </source>
</evidence>
<feature type="chain" id="PRO_5036851771" evidence="1">
    <location>
        <begin position="23"/>
        <end position="165"/>
    </location>
</feature>
<keyword evidence="3" id="KW-1185">Reference proteome</keyword>
<reference evidence="2" key="1">
    <citation type="submission" date="2020-08" db="EMBL/GenBank/DDBJ databases">
        <title>Ramlibacter sp. USB13 16S ribosomal RNA gene genome sequencing and assembly.</title>
        <authorList>
            <person name="Kang M."/>
        </authorList>
    </citation>
    <scope>NUCLEOTIDE SEQUENCE</scope>
    <source>
        <strain evidence="2">USB13</strain>
    </source>
</reference>
<proteinExistence type="predicted"/>
<gene>
    <name evidence="2" type="ORF">H8N03_06490</name>
</gene>
<dbReference type="AlphaFoldDB" id="A0A923MPM0"/>
<comment type="caution">
    <text evidence="2">The sequence shown here is derived from an EMBL/GenBank/DDBJ whole genome shotgun (WGS) entry which is preliminary data.</text>
</comment>
<sequence>MKKMSLSLIAAGVMAAASFAHADAIFYPDGTMVELGPNGADTLALDSSTSLDTTVLGAGPATSTVTTTTTVTPAYEYVYVQPNINFDRHTAMDQMHRNYHLTHKGDSVTRHQAAATFNVPARAGEASTMTGGAPNVATDNHVVVGRYDIPYHVVSVDGPYYVFSY</sequence>